<dbReference type="CDD" id="cd09080">
    <property type="entry name" value="TDP2"/>
    <property type="match status" value="1"/>
</dbReference>
<dbReference type="PANTHER" id="PTHR15822:SF4">
    <property type="entry name" value="TYROSYL-DNA PHOSPHODIESTERASE 2"/>
    <property type="match status" value="1"/>
</dbReference>
<dbReference type="Proteomes" id="UP001218218">
    <property type="component" value="Unassembled WGS sequence"/>
</dbReference>
<evidence type="ECO:0000256" key="4">
    <source>
        <dbReference type="ARBA" id="ARBA00022722"/>
    </source>
</evidence>
<dbReference type="GO" id="GO:0004519">
    <property type="term" value="F:endonuclease activity"/>
    <property type="evidence" value="ECO:0007669"/>
    <property type="project" value="UniProtKB-KW"/>
</dbReference>
<keyword evidence="7" id="KW-0378">Hydrolase</keyword>
<keyword evidence="13" id="KW-1185">Reference proteome</keyword>
<keyword evidence="9" id="KW-0234">DNA repair</keyword>
<evidence type="ECO:0000256" key="5">
    <source>
        <dbReference type="ARBA" id="ARBA00022723"/>
    </source>
</evidence>
<evidence type="ECO:0000313" key="13">
    <source>
        <dbReference type="Proteomes" id="UP001218218"/>
    </source>
</evidence>
<comment type="subcellular location">
    <subcellularLocation>
        <location evidence="3">Nucleus</location>
        <location evidence="3">PML body</location>
    </subcellularLocation>
</comment>
<comment type="caution">
    <text evidence="12">The sequence shown here is derived from an EMBL/GenBank/DDBJ whole genome shotgun (WGS) entry which is preliminary data.</text>
</comment>
<evidence type="ECO:0000259" key="11">
    <source>
        <dbReference type="Pfam" id="PF03372"/>
    </source>
</evidence>
<reference evidence="12" key="1">
    <citation type="submission" date="2023-03" db="EMBL/GenBank/DDBJ databases">
        <title>Massive genome expansion in bonnet fungi (Mycena s.s.) driven by repeated elements and novel gene families across ecological guilds.</title>
        <authorList>
            <consortium name="Lawrence Berkeley National Laboratory"/>
            <person name="Harder C.B."/>
            <person name="Miyauchi S."/>
            <person name="Viragh M."/>
            <person name="Kuo A."/>
            <person name="Thoen E."/>
            <person name="Andreopoulos B."/>
            <person name="Lu D."/>
            <person name="Skrede I."/>
            <person name="Drula E."/>
            <person name="Henrissat B."/>
            <person name="Morin E."/>
            <person name="Kohler A."/>
            <person name="Barry K."/>
            <person name="LaButti K."/>
            <person name="Morin E."/>
            <person name="Salamov A."/>
            <person name="Lipzen A."/>
            <person name="Mereny Z."/>
            <person name="Hegedus B."/>
            <person name="Baldrian P."/>
            <person name="Stursova M."/>
            <person name="Weitz H."/>
            <person name="Taylor A."/>
            <person name="Grigoriev I.V."/>
            <person name="Nagy L.G."/>
            <person name="Martin F."/>
            <person name="Kauserud H."/>
        </authorList>
    </citation>
    <scope>NUCLEOTIDE SEQUENCE</scope>
    <source>
        <strain evidence="12">CBHHK002</strain>
    </source>
</reference>
<gene>
    <name evidence="12" type="ORF">DFH08DRAFT_621730</name>
</gene>
<evidence type="ECO:0000256" key="8">
    <source>
        <dbReference type="ARBA" id="ARBA00022842"/>
    </source>
</evidence>
<dbReference type="GO" id="GO:0006302">
    <property type="term" value="P:double-strand break repair"/>
    <property type="evidence" value="ECO:0007669"/>
    <property type="project" value="TreeGrafter"/>
</dbReference>
<dbReference type="PANTHER" id="PTHR15822">
    <property type="entry name" value="TRAF AND TNF RECEPTOR-ASSOCIATED PROTEIN"/>
    <property type="match status" value="1"/>
</dbReference>
<dbReference type="GO" id="GO:0003697">
    <property type="term" value="F:single-stranded DNA binding"/>
    <property type="evidence" value="ECO:0007669"/>
    <property type="project" value="TreeGrafter"/>
</dbReference>
<sequence length="263" mass="29096">LSLLTWNVDFAAPLVVRRFQTALSHIEKLVSPHLNSPPPPPTIILLQEVHTSCFQTLLTNAFIREFYQITNLFSSQSYSTLTLVPNSLASVVSSVSRVPFVETRMQRDCLYVDLDIPLPQTGGEPKAKTLRLRIANTHLESLNGFGDRARHKQLEVISRLLTTSEVDAGLVAGDMNAISPSDRNLPEEVGLSDAWLASTTQSIESEGHTWGYQPKGAYPPNRLDKILTVGKMVAVDIERVGVELKVEGRDAWVSDHFALLAKI</sequence>
<evidence type="ECO:0000256" key="9">
    <source>
        <dbReference type="ARBA" id="ARBA00023204"/>
    </source>
</evidence>
<dbReference type="AlphaFoldDB" id="A0AAD7A6G6"/>
<keyword evidence="10" id="KW-0539">Nucleus</keyword>
<keyword evidence="5" id="KW-0479">Metal-binding</keyword>
<feature type="non-terminal residue" evidence="12">
    <location>
        <position position="263"/>
    </location>
</feature>
<keyword evidence="4" id="KW-0540">Nuclease</keyword>
<accession>A0AAD7A6G6</accession>
<keyword evidence="8" id="KW-0460">Magnesium</keyword>
<proteinExistence type="predicted"/>
<comment type="cofactor">
    <cofactor evidence="1">
        <name>Mn(2+)</name>
        <dbReference type="ChEBI" id="CHEBI:29035"/>
    </cofactor>
</comment>
<evidence type="ECO:0000256" key="6">
    <source>
        <dbReference type="ARBA" id="ARBA00022763"/>
    </source>
</evidence>
<dbReference type="EMBL" id="JARIHO010000014">
    <property type="protein sequence ID" value="KAJ7350593.1"/>
    <property type="molecule type" value="Genomic_DNA"/>
</dbReference>
<dbReference type="SUPFAM" id="SSF56219">
    <property type="entry name" value="DNase I-like"/>
    <property type="match status" value="1"/>
</dbReference>
<keyword evidence="12" id="KW-0255">Endonuclease</keyword>
<dbReference type="GO" id="GO:0046872">
    <property type="term" value="F:metal ion binding"/>
    <property type="evidence" value="ECO:0007669"/>
    <property type="project" value="UniProtKB-KW"/>
</dbReference>
<evidence type="ECO:0000313" key="12">
    <source>
        <dbReference type="EMBL" id="KAJ7350593.1"/>
    </source>
</evidence>
<dbReference type="InterPro" id="IPR005135">
    <property type="entry name" value="Endo/exonuclease/phosphatase"/>
</dbReference>
<evidence type="ECO:0000256" key="2">
    <source>
        <dbReference type="ARBA" id="ARBA00001946"/>
    </source>
</evidence>
<protein>
    <submittedName>
        <fullName evidence="12">Endonuclease/exonuclease/phosphatase</fullName>
    </submittedName>
</protein>
<evidence type="ECO:0000256" key="1">
    <source>
        <dbReference type="ARBA" id="ARBA00001936"/>
    </source>
</evidence>
<dbReference type="GO" id="GO:0070260">
    <property type="term" value="F:5'-tyrosyl-DNA phosphodiesterase activity"/>
    <property type="evidence" value="ECO:0007669"/>
    <property type="project" value="TreeGrafter"/>
</dbReference>
<feature type="non-terminal residue" evidence="12">
    <location>
        <position position="1"/>
    </location>
</feature>
<evidence type="ECO:0000256" key="7">
    <source>
        <dbReference type="ARBA" id="ARBA00022801"/>
    </source>
</evidence>
<evidence type="ECO:0000256" key="3">
    <source>
        <dbReference type="ARBA" id="ARBA00004322"/>
    </source>
</evidence>
<comment type="cofactor">
    <cofactor evidence="2">
        <name>Mg(2+)</name>
        <dbReference type="ChEBI" id="CHEBI:18420"/>
    </cofactor>
</comment>
<organism evidence="12 13">
    <name type="scientific">Mycena albidolilacea</name>
    <dbReference type="NCBI Taxonomy" id="1033008"/>
    <lineage>
        <taxon>Eukaryota</taxon>
        <taxon>Fungi</taxon>
        <taxon>Dikarya</taxon>
        <taxon>Basidiomycota</taxon>
        <taxon>Agaricomycotina</taxon>
        <taxon>Agaricomycetes</taxon>
        <taxon>Agaricomycetidae</taxon>
        <taxon>Agaricales</taxon>
        <taxon>Marasmiineae</taxon>
        <taxon>Mycenaceae</taxon>
        <taxon>Mycena</taxon>
    </lineage>
</organism>
<dbReference type="Gene3D" id="3.60.10.10">
    <property type="entry name" value="Endonuclease/exonuclease/phosphatase"/>
    <property type="match status" value="1"/>
</dbReference>
<evidence type="ECO:0000256" key="10">
    <source>
        <dbReference type="ARBA" id="ARBA00023242"/>
    </source>
</evidence>
<dbReference type="InterPro" id="IPR036691">
    <property type="entry name" value="Endo/exonu/phosph_ase_sf"/>
</dbReference>
<dbReference type="Pfam" id="PF03372">
    <property type="entry name" value="Exo_endo_phos"/>
    <property type="match status" value="1"/>
</dbReference>
<feature type="domain" description="Endonuclease/exonuclease/phosphatase" evidence="11">
    <location>
        <begin position="4"/>
        <end position="256"/>
    </location>
</feature>
<keyword evidence="6" id="KW-0227">DNA damage</keyword>
<name>A0AAD7A6G6_9AGAR</name>
<dbReference type="GO" id="GO:0005737">
    <property type="term" value="C:cytoplasm"/>
    <property type="evidence" value="ECO:0007669"/>
    <property type="project" value="TreeGrafter"/>
</dbReference>
<dbReference type="InterPro" id="IPR051547">
    <property type="entry name" value="TDP2-like"/>
</dbReference>